<gene>
    <name evidence="3" type="ORF">AAV32_12060</name>
</gene>
<evidence type="ECO:0000313" key="3">
    <source>
        <dbReference type="EMBL" id="KKO71278.1"/>
    </source>
</evidence>
<dbReference type="InterPro" id="IPR053733">
    <property type="entry name" value="Heme_Transport_Util_sf"/>
</dbReference>
<evidence type="ECO:0000259" key="2">
    <source>
        <dbReference type="Pfam" id="PF05171"/>
    </source>
</evidence>
<feature type="domain" description="Haemin-degrading HemS/ChuX" evidence="2">
    <location>
        <begin position="37"/>
        <end position="162"/>
    </location>
</feature>
<evidence type="ECO:0000313" key="4">
    <source>
        <dbReference type="Proteomes" id="UP000078084"/>
    </source>
</evidence>
<dbReference type="Proteomes" id="UP000078084">
    <property type="component" value="Unassembled WGS sequence"/>
</dbReference>
<keyword evidence="4" id="KW-1185">Reference proteome</keyword>
<dbReference type="InterPro" id="IPR007845">
    <property type="entry name" value="HemS/ChuX_dom"/>
</dbReference>
<dbReference type="EMBL" id="LBNE01000008">
    <property type="protein sequence ID" value="KKO71278.1"/>
    <property type="molecule type" value="Genomic_DNA"/>
</dbReference>
<comment type="caution">
    <text evidence="3">The sequence shown here is derived from an EMBL/GenBank/DDBJ whole genome shotgun (WGS) entry which is preliminary data.</text>
</comment>
<accession>A0A171KQW1</accession>
<organism evidence="3 4">
    <name type="scientific">Kerstersia gyiorum</name>
    <dbReference type="NCBI Taxonomy" id="206506"/>
    <lineage>
        <taxon>Bacteria</taxon>
        <taxon>Pseudomonadati</taxon>
        <taxon>Pseudomonadota</taxon>
        <taxon>Betaproteobacteria</taxon>
        <taxon>Burkholderiales</taxon>
        <taxon>Alcaligenaceae</taxon>
        <taxon>Kerstersia</taxon>
    </lineage>
</organism>
<protein>
    <submittedName>
        <fullName evidence="3">Hemin transporter</fullName>
    </submittedName>
</protein>
<dbReference type="CDD" id="cd16831">
    <property type="entry name" value="HemS-like_C"/>
    <property type="match status" value="1"/>
</dbReference>
<sequence>MTNTDFSSRAQALRARYDELKQAHPQLRARDMAAELGVTEVELVAAGAGGVESTMLSYERPQDVFRELGSLGRVMALTRNDWCVHERKGSYLDVKAEGPVGLVLGPDIDLRVFFKDWASAWDVKQGELRSLQFFDRAGVAVHKVYLQPQSDVQAYEALVAKFRAAEPVWPAISTIEKPVEPETVSDPAALRTDWLAMKDTHEFFPLLKRFKVSRLGALRAAGKDLAQEVPADTLQRVLEGSAAAGTEIMCFVGNHGMIQIHSGPVKNLKTMGDWYNVLDPDFNLHLKTSAIASAWIVNKPTSDGWVTSLELYADNGEIIAQFFGARKPGKPELAAWRDLLVSLAPEPLAA</sequence>
<feature type="domain" description="Haemin-degrading HemS/ChuX" evidence="2">
    <location>
        <begin position="211"/>
        <end position="341"/>
    </location>
</feature>
<dbReference type="RefSeq" id="WP_068372342.1">
    <property type="nucleotide sequence ID" value="NZ_CP033936.1"/>
</dbReference>
<dbReference type="Gene3D" id="3.40.1570.10">
    <property type="entry name" value="HemS/ChuS/ChuX like domains"/>
    <property type="match status" value="2"/>
</dbReference>
<dbReference type="SUPFAM" id="SSF144064">
    <property type="entry name" value="Heme iron utilization protein-like"/>
    <property type="match status" value="1"/>
</dbReference>
<dbReference type="Pfam" id="PF05171">
    <property type="entry name" value="HemS"/>
    <property type="match status" value="2"/>
</dbReference>
<dbReference type="PATRIC" id="fig|206506.3.peg.2566"/>
<keyword evidence="1" id="KW-0175">Coiled coil</keyword>
<dbReference type="AlphaFoldDB" id="A0A171KQW1"/>
<name>A0A171KQW1_9BURK</name>
<dbReference type="STRING" id="206506.AAV32_12060"/>
<dbReference type="CDD" id="cd16830">
    <property type="entry name" value="HemS-like_N"/>
    <property type="match status" value="1"/>
</dbReference>
<dbReference type="GO" id="GO:0006826">
    <property type="term" value="P:iron ion transport"/>
    <property type="evidence" value="ECO:0007669"/>
    <property type="project" value="InterPro"/>
</dbReference>
<evidence type="ECO:0000256" key="1">
    <source>
        <dbReference type="SAM" id="Coils"/>
    </source>
</evidence>
<dbReference type="OrthoDB" id="316630at2"/>
<reference evidence="3 4" key="1">
    <citation type="submission" date="2015-04" db="EMBL/GenBank/DDBJ databases">
        <title>Genome sequence of Kerstersia gyiorum CG1.</title>
        <authorList>
            <person name="Greninger A.L."/>
            <person name="Kozyreva V."/>
            <person name="Chaturvedi V."/>
        </authorList>
    </citation>
    <scope>NUCLEOTIDE SEQUENCE [LARGE SCALE GENOMIC DNA]</scope>
    <source>
        <strain evidence="3 4">CG1</strain>
    </source>
</reference>
<feature type="coiled-coil region" evidence="1">
    <location>
        <begin position="3"/>
        <end position="30"/>
    </location>
</feature>
<proteinExistence type="predicted"/>